<proteinExistence type="predicted"/>
<accession>A0AAV0WFZ4</accession>
<feature type="compositionally biased region" description="Pro residues" evidence="1">
    <location>
        <begin position="50"/>
        <end position="74"/>
    </location>
</feature>
<gene>
    <name evidence="2" type="ORF">MEUPH1_LOCUS10573</name>
</gene>
<comment type="caution">
    <text evidence="2">The sequence shown here is derived from an EMBL/GenBank/DDBJ whole genome shotgun (WGS) entry which is preliminary data.</text>
</comment>
<feature type="compositionally biased region" description="Polar residues" evidence="1">
    <location>
        <begin position="11"/>
        <end position="35"/>
    </location>
</feature>
<name>A0AAV0WFZ4_9HEMI</name>
<dbReference type="Proteomes" id="UP001160148">
    <property type="component" value="Unassembled WGS sequence"/>
</dbReference>
<feature type="region of interest" description="Disordered" evidence="1">
    <location>
        <begin position="1"/>
        <end position="91"/>
    </location>
</feature>
<evidence type="ECO:0000313" key="3">
    <source>
        <dbReference type="Proteomes" id="UP001160148"/>
    </source>
</evidence>
<dbReference type="EMBL" id="CARXXK010000002">
    <property type="protein sequence ID" value="CAI6354602.1"/>
    <property type="molecule type" value="Genomic_DNA"/>
</dbReference>
<dbReference type="AlphaFoldDB" id="A0AAV0WFZ4"/>
<reference evidence="2 3" key="1">
    <citation type="submission" date="2023-01" db="EMBL/GenBank/DDBJ databases">
        <authorList>
            <person name="Whitehead M."/>
        </authorList>
    </citation>
    <scope>NUCLEOTIDE SEQUENCE [LARGE SCALE GENOMIC DNA]</scope>
</reference>
<feature type="region of interest" description="Disordered" evidence="1">
    <location>
        <begin position="189"/>
        <end position="237"/>
    </location>
</feature>
<evidence type="ECO:0000313" key="2">
    <source>
        <dbReference type="EMBL" id="CAI6354602.1"/>
    </source>
</evidence>
<protein>
    <submittedName>
        <fullName evidence="2">Uncharacterized protein</fullName>
    </submittedName>
</protein>
<keyword evidence="3" id="KW-1185">Reference proteome</keyword>
<sequence>MTEKSEANAAATPSSVLPAHQQQVLHGRQSVNRPPTSVLIGHHHHHQPSQPTPPQQPPPPPPSHHQPAQPPHNQQPPLHHNRSGSSLSVTDYREPATTPTVMALEPGGCGVGRRPAAVNGIVSNVLCARPVHPPPAAVLYPRPRYPSAVLWHAPHFPTASVTFGPFIENEWRHCRLQMFNPELEPVNLQNSHHHRRPEPGRAPEMPGRLQQDRAAHSRPAPANPPAHDDREQTRHHA</sequence>
<evidence type="ECO:0000256" key="1">
    <source>
        <dbReference type="SAM" id="MobiDB-lite"/>
    </source>
</evidence>
<feature type="compositionally biased region" description="Basic and acidic residues" evidence="1">
    <location>
        <begin position="226"/>
        <end position="237"/>
    </location>
</feature>
<organism evidence="2 3">
    <name type="scientific">Macrosiphum euphorbiae</name>
    <name type="common">potato aphid</name>
    <dbReference type="NCBI Taxonomy" id="13131"/>
    <lineage>
        <taxon>Eukaryota</taxon>
        <taxon>Metazoa</taxon>
        <taxon>Ecdysozoa</taxon>
        <taxon>Arthropoda</taxon>
        <taxon>Hexapoda</taxon>
        <taxon>Insecta</taxon>
        <taxon>Pterygota</taxon>
        <taxon>Neoptera</taxon>
        <taxon>Paraneoptera</taxon>
        <taxon>Hemiptera</taxon>
        <taxon>Sternorrhyncha</taxon>
        <taxon>Aphidomorpha</taxon>
        <taxon>Aphidoidea</taxon>
        <taxon>Aphididae</taxon>
        <taxon>Macrosiphini</taxon>
        <taxon>Macrosiphum</taxon>
    </lineage>
</organism>